<keyword evidence="3" id="KW-1185">Reference proteome</keyword>
<dbReference type="AlphaFoldDB" id="A0AAV9VRF5"/>
<dbReference type="Proteomes" id="UP001370758">
    <property type="component" value="Unassembled WGS sequence"/>
</dbReference>
<feature type="compositionally biased region" description="Basic and acidic residues" evidence="1">
    <location>
        <begin position="8"/>
        <end position="22"/>
    </location>
</feature>
<reference evidence="2 3" key="1">
    <citation type="submission" date="2023-08" db="EMBL/GenBank/DDBJ databases">
        <authorList>
            <person name="Palmer J.M."/>
        </authorList>
    </citation>
    <scope>NUCLEOTIDE SEQUENCE [LARGE SCALE GENOMIC DNA]</scope>
    <source>
        <strain evidence="2 3">TWF481</strain>
    </source>
</reference>
<feature type="region of interest" description="Disordered" evidence="1">
    <location>
        <begin position="134"/>
        <end position="164"/>
    </location>
</feature>
<feature type="compositionally biased region" description="Polar residues" evidence="1">
    <location>
        <begin position="36"/>
        <end position="49"/>
    </location>
</feature>
<proteinExistence type="predicted"/>
<comment type="caution">
    <text evidence="2">The sequence shown here is derived from an EMBL/GenBank/DDBJ whole genome shotgun (WGS) entry which is preliminary data.</text>
</comment>
<gene>
    <name evidence="2" type="ORF">TWF481_002812</name>
</gene>
<evidence type="ECO:0000313" key="2">
    <source>
        <dbReference type="EMBL" id="KAK6495765.1"/>
    </source>
</evidence>
<protein>
    <submittedName>
        <fullName evidence="2">Uncharacterized protein</fullName>
    </submittedName>
</protein>
<evidence type="ECO:0000256" key="1">
    <source>
        <dbReference type="SAM" id="MobiDB-lite"/>
    </source>
</evidence>
<dbReference type="EMBL" id="JAVHJL010000012">
    <property type="protein sequence ID" value="KAK6495765.1"/>
    <property type="molecule type" value="Genomic_DNA"/>
</dbReference>
<sequence>MKQRFHKTTGDRGKERRPRADSDTLPSVGETEIYPAQQQRRPTLRSTKGLSRVMIKLEASSEPQSTPKSWGPVLRIYTGTTFNKIPAHPGYETSPACSDKIKIDCENWGDNRSSQAKPITASLIDIDAISEYDSSGSDNSVGNLDDDGFAGGNEDGNGLDGDFDNTVLGDADLGRGDLEDSGLEGASFGVEMTHWVDDWKFPSNVERDSNIQSPHM</sequence>
<accession>A0AAV9VRF5</accession>
<organism evidence="2 3">
    <name type="scientific">Arthrobotrys musiformis</name>
    <dbReference type="NCBI Taxonomy" id="47236"/>
    <lineage>
        <taxon>Eukaryota</taxon>
        <taxon>Fungi</taxon>
        <taxon>Dikarya</taxon>
        <taxon>Ascomycota</taxon>
        <taxon>Pezizomycotina</taxon>
        <taxon>Orbiliomycetes</taxon>
        <taxon>Orbiliales</taxon>
        <taxon>Orbiliaceae</taxon>
        <taxon>Arthrobotrys</taxon>
    </lineage>
</organism>
<name>A0AAV9VRF5_9PEZI</name>
<evidence type="ECO:0000313" key="3">
    <source>
        <dbReference type="Proteomes" id="UP001370758"/>
    </source>
</evidence>
<feature type="region of interest" description="Disordered" evidence="1">
    <location>
        <begin position="1"/>
        <end position="49"/>
    </location>
</feature>
<feature type="compositionally biased region" description="Gly residues" evidence="1">
    <location>
        <begin position="149"/>
        <end position="159"/>
    </location>
</feature>